<gene>
    <name evidence="9" type="ORF">DBY38_06735</name>
    <name evidence="10" type="ORF">SAMN04487885_1222</name>
</gene>
<feature type="transmembrane region" description="Helical" evidence="8">
    <location>
        <begin position="320"/>
        <end position="341"/>
    </location>
</feature>
<accession>A0A1I2NPE5</accession>
<feature type="transmembrane region" description="Helical" evidence="8">
    <location>
        <begin position="6"/>
        <end position="22"/>
    </location>
</feature>
<feature type="transmembrane region" description="Helical" evidence="8">
    <location>
        <begin position="71"/>
        <end position="92"/>
    </location>
</feature>
<dbReference type="OrthoDB" id="1674075at2"/>
<organism evidence="10 11">
    <name type="scientific">Clostridium cadaveris</name>
    <dbReference type="NCBI Taxonomy" id="1529"/>
    <lineage>
        <taxon>Bacteria</taxon>
        <taxon>Bacillati</taxon>
        <taxon>Bacillota</taxon>
        <taxon>Clostridia</taxon>
        <taxon>Eubacteriales</taxon>
        <taxon>Clostridiaceae</taxon>
        <taxon>Clostridium</taxon>
    </lineage>
</organism>
<dbReference type="GeneID" id="90543554"/>
<evidence type="ECO:0000256" key="6">
    <source>
        <dbReference type="ARBA" id="ARBA00022989"/>
    </source>
</evidence>
<protein>
    <submittedName>
        <fullName evidence="9">C4-dicarboxylate ABC transporter</fullName>
    </submittedName>
    <submittedName>
        <fullName evidence="10">C4-dicarboxylate transporter, DcuC family</fullName>
    </submittedName>
</protein>
<feature type="transmembrane region" description="Helical" evidence="8">
    <location>
        <begin position="206"/>
        <end position="225"/>
    </location>
</feature>
<reference evidence="10 11" key="1">
    <citation type="submission" date="2016-10" db="EMBL/GenBank/DDBJ databases">
        <authorList>
            <person name="de Groot N.N."/>
        </authorList>
    </citation>
    <scope>NUCLEOTIDE SEQUENCE [LARGE SCALE GENOMIC DNA]</scope>
    <source>
        <strain evidence="10 11">NLAE-zl-G419</strain>
    </source>
</reference>
<keyword evidence="3" id="KW-0813">Transport</keyword>
<keyword evidence="5 8" id="KW-0812">Transmembrane</keyword>
<feature type="transmembrane region" description="Helical" evidence="8">
    <location>
        <begin position="258"/>
        <end position="277"/>
    </location>
</feature>
<dbReference type="InterPro" id="IPR018385">
    <property type="entry name" value="C4_dicarb_anaerob_car-like"/>
</dbReference>
<feature type="transmembrane region" description="Helical" evidence="8">
    <location>
        <begin position="283"/>
        <end position="299"/>
    </location>
</feature>
<name>A0A1I2NPE5_9CLOT</name>
<evidence type="ECO:0000256" key="1">
    <source>
        <dbReference type="ARBA" id="ARBA00004651"/>
    </source>
</evidence>
<keyword evidence="7 8" id="KW-0472">Membrane</keyword>
<evidence type="ECO:0000256" key="2">
    <source>
        <dbReference type="ARBA" id="ARBA00005275"/>
    </source>
</evidence>
<dbReference type="PANTHER" id="PTHR42002">
    <property type="entry name" value="ANAEROBIC C4-DICARBOXYLATE TRANSPORTER DCUC-RELATED"/>
    <property type="match status" value="1"/>
</dbReference>
<proteinExistence type="inferred from homology"/>
<dbReference type="EMBL" id="QAMZ01000034">
    <property type="protein sequence ID" value="PWL53668.1"/>
    <property type="molecule type" value="Genomic_DNA"/>
</dbReference>
<dbReference type="InterPro" id="IPR004669">
    <property type="entry name" value="C4_dicarb_anaerob_car"/>
</dbReference>
<dbReference type="PANTHER" id="PTHR42002:SF2">
    <property type="entry name" value="ANAEROBIC C4-DICARBOXYLATE TRANSPORTER DCUC-RELATED"/>
    <property type="match status" value="1"/>
</dbReference>
<evidence type="ECO:0000313" key="9">
    <source>
        <dbReference type="EMBL" id="PWL53668.1"/>
    </source>
</evidence>
<dbReference type="STRING" id="1529.SAMN04487885_1222"/>
<feature type="transmembrane region" description="Helical" evidence="8">
    <location>
        <begin position="118"/>
        <end position="149"/>
    </location>
</feature>
<evidence type="ECO:0000256" key="7">
    <source>
        <dbReference type="ARBA" id="ARBA00023136"/>
    </source>
</evidence>
<keyword evidence="4" id="KW-1003">Cell membrane</keyword>
<comment type="similarity">
    <text evidence="2">Belongs to the DcuC/DcuD transporter (TC 2.A.61) family.</text>
</comment>
<dbReference type="GO" id="GO:0005886">
    <property type="term" value="C:plasma membrane"/>
    <property type="evidence" value="ECO:0007669"/>
    <property type="project" value="UniProtKB-SubCell"/>
</dbReference>
<keyword evidence="11" id="KW-1185">Reference proteome</keyword>
<evidence type="ECO:0000313" key="12">
    <source>
        <dbReference type="Proteomes" id="UP000246114"/>
    </source>
</evidence>
<keyword evidence="6 8" id="KW-1133">Transmembrane helix</keyword>
<feature type="transmembrane region" description="Helical" evidence="8">
    <location>
        <begin position="449"/>
        <end position="467"/>
    </location>
</feature>
<evidence type="ECO:0000256" key="8">
    <source>
        <dbReference type="SAM" id="Phobius"/>
    </source>
</evidence>
<evidence type="ECO:0000313" key="11">
    <source>
        <dbReference type="Proteomes" id="UP000182135"/>
    </source>
</evidence>
<sequence>MNNYVMFATAIIAVAIVVYMLIKKMDIKITLFAIGLVLMYIAITVGDGLGIKDFASTGSIWLDPLKAATDIFKQNLSAAGFIILILGGYSAYMNKIEANDVTVSVLTKSIVKVKSPYILVPIVFLLGNLLSLVVPSASNLAIILLATLFPVLKKAGMSTLTAAAVIATTATVMPTPLGSDNVAIANELAKYASFSGLTVTDYVIKYHAMISVPTIGVMALVHYFWQKFMDKKAIASGEEEVIEVQEVKKIEGSFLFKLVYTLLPLLPILMLIFIYFSGSSVKLSVEVATTLSFIIAIICESIRHKGDRKVLKGTEDFFKGMANGVSIVALLVAASVFVQGLKSIGLIKALQDAMLSTQGTGMGIVLPLILVGLTVLIVLLSGSGTALFFAMVPLVMPLAEAAGINPIALSVPMGLAGNIMRAVSPVAAVTVIVAGSVKKSSLDIVKRTSVPMIAGLIFMFVLSMIMFV</sequence>
<reference evidence="9 12" key="2">
    <citation type="submission" date="2018-03" db="EMBL/GenBank/DDBJ databases">
        <title>The uncultured portion of the human microbiome is neutrally assembled.</title>
        <authorList>
            <person name="Jeraldo P."/>
            <person name="Boardman L."/>
            <person name="White B.A."/>
            <person name="Nelson H."/>
            <person name="Goldenfeld N."/>
            <person name="Chia N."/>
        </authorList>
    </citation>
    <scope>NUCLEOTIDE SEQUENCE [LARGE SCALE GENOMIC DNA]</scope>
    <source>
        <strain evidence="9">CIM:MAG 903</strain>
    </source>
</reference>
<feature type="transmembrane region" description="Helical" evidence="8">
    <location>
        <begin position="361"/>
        <end position="380"/>
    </location>
</feature>
<evidence type="ECO:0000256" key="4">
    <source>
        <dbReference type="ARBA" id="ARBA00022475"/>
    </source>
</evidence>
<dbReference type="EMBL" id="FOOE01000022">
    <property type="protein sequence ID" value="SFG03306.1"/>
    <property type="molecule type" value="Genomic_DNA"/>
</dbReference>
<feature type="transmembrane region" description="Helical" evidence="8">
    <location>
        <begin position="29"/>
        <end position="51"/>
    </location>
</feature>
<feature type="transmembrane region" description="Helical" evidence="8">
    <location>
        <begin position="419"/>
        <end position="437"/>
    </location>
</feature>
<dbReference type="NCBIfam" id="NF037994">
    <property type="entry name" value="DcuC_1"/>
    <property type="match status" value="1"/>
</dbReference>
<dbReference type="Pfam" id="PF03606">
    <property type="entry name" value="DcuC"/>
    <property type="match status" value="1"/>
</dbReference>
<comment type="subcellular location">
    <subcellularLocation>
        <location evidence="1">Cell membrane</location>
        <topology evidence="1">Multi-pass membrane protein</topology>
    </subcellularLocation>
</comment>
<dbReference type="Proteomes" id="UP000246114">
    <property type="component" value="Unassembled WGS sequence"/>
</dbReference>
<dbReference type="eggNOG" id="COG3069">
    <property type="taxonomic scope" value="Bacteria"/>
</dbReference>
<evidence type="ECO:0000256" key="5">
    <source>
        <dbReference type="ARBA" id="ARBA00022692"/>
    </source>
</evidence>
<evidence type="ECO:0000313" key="10">
    <source>
        <dbReference type="EMBL" id="SFG03306.1"/>
    </source>
</evidence>
<dbReference type="NCBIfam" id="TIGR00771">
    <property type="entry name" value="DcuC"/>
    <property type="match status" value="1"/>
</dbReference>
<evidence type="ECO:0000256" key="3">
    <source>
        <dbReference type="ARBA" id="ARBA00022448"/>
    </source>
</evidence>
<dbReference type="RefSeq" id="WP_027639331.1">
    <property type="nucleotide sequence ID" value="NZ_BAAACD010000034.1"/>
</dbReference>
<dbReference type="Proteomes" id="UP000182135">
    <property type="component" value="Unassembled WGS sequence"/>
</dbReference>
<dbReference type="AlphaFoldDB" id="A0A1I2NPE5"/>
<feature type="transmembrane region" description="Helical" evidence="8">
    <location>
        <begin position="387"/>
        <end position="407"/>
    </location>
</feature>
<dbReference type="GO" id="GO:0015556">
    <property type="term" value="F:C4-dicarboxylate transmembrane transporter activity"/>
    <property type="evidence" value="ECO:0007669"/>
    <property type="project" value="InterPro"/>
</dbReference>